<accession>A0ABP2GKP3</accession>
<keyword evidence="3" id="KW-1185">Reference proteome</keyword>
<gene>
    <name evidence="2" type="ORF">ACIRA0001_2985</name>
</gene>
<dbReference type="EMBL" id="ACVR01000041">
    <property type="protein sequence ID" value="EET82303.1"/>
    <property type="molecule type" value="Genomic_DNA"/>
</dbReference>
<proteinExistence type="predicted"/>
<evidence type="ECO:0000313" key="3">
    <source>
        <dbReference type="Proteomes" id="UP000018419"/>
    </source>
</evidence>
<dbReference type="Proteomes" id="UP000018419">
    <property type="component" value="Unassembled WGS sequence"/>
</dbReference>
<organism evidence="2 3">
    <name type="scientific">Acinetobacter radioresistens SK82</name>
    <dbReference type="NCBI Taxonomy" id="596318"/>
    <lineage>
        <taxon>Bacteria</taxon>
        <taxon>Pseudomonadati</taxon>
        <taxon>Pseudomonadota</taxon>
        <taxon>Gammaproteobacteria</taxon>
        <taxon>Moraxellales</taxon>
        <taxon>Moraxellaceae</taxon>
        <taxon>Acinetobacter</taxon>
    </lineage>
</organism>
<evidence type="ECO:0008006" key="4">
    <source>
        <dbReference type="Google" id="ProtNLM"/>
    </source>
</evidence>
<reference evidence="2 3" key="1">
    <citation type="submission" date="2009-07" db="EMBL/GenBank/DDBJ databases">
        <authorList>
            <person name="Madupu R."/>
            <person name="Durkin A.S."/>
            <person name="Torralba M."/>
            <person name="Methe B."/>
            <person name="Sutton G.G."/>
            <person name="Strausberg R.L."/>
            <person name="Nelson K.E."/>
        </authorList>
    </citation>
    <scope>NUCLEOTIDE SEQUENCE [LARGE SCALE GENOMIC DNA]</scope>
    <source>
        <strain evidence="2 3">SK82</strain>
    </source>
</reference>
<name>A0ABP2GKP3_ACIRA</name>
<evidence type="ECO:0000313" key="2">
    <source>
        <dbReference type="EMBL" id="EET82303.1"/>
    </source>
</evidence>
<comment type="caution">
    <text evidence="2">The sequence shown here is derived from an EMBL/GenBank/DDBJ whole genome shotgun (WGS) entry which is preliminary data.</text>
</comment>
<protein>
    <recommendedName>
        <fullName evidence="4">Transposase</fullName>
    </recommendedName>
</protein>
<keyword evidence="1" id="KW-0472">Membrane</keyword>
<keyword evidence="1" id="KW-1133">Transmembrane helix</keyword>
<evidence type="ECO:0000256" key="1">
    <source>
        <dbReference type="SAM" id="Phobius"/>
    </source>
</evidence>
<keyword evidence="1" id="KW-0812">Transmembrane</keyword>
<sequence>MFNKQMVLSVKKGHFIWPFLSIQVILNFIFSQKSLKEEQKV</sequence>
<feature type="transmembrane region" description="Helical" evidence="1">
    <location>
        <begin position="15"/>
        <end position="31"/>
    </location>
</feature>